<keyword evidence="3" id="KW-1185">Reference proteome</keyword>
<sequence length="271" mass="31693">MSNNQEIFEKQVQSQDLQEQECKKKPKKFFDIDSLLSKLIKRLIPQQLNQKTQFCKHDCGCSEEIIKQTLKSFLLGYSVIGAVDIIALVLKSKMLKKNPFILFVTLVSSKNIRFASFPALYTLVMKSLMCVLRRIFKEDNGKIWFISGFVGGFLSLLTKEKNNRSMWSLFLLTRAFETFYRYHIIQKTIPKFQLDYVLVYCLMIGFTVSVYFTEPSCNSRGLHKAWENFSCEHSGDYGIRKIYMGIMNKKLQIDGLPTDEPDKFINWNRKF</sequence>
<dbReference type="RefSeq" id="XP_001032501.1">
    <property type="nucleotide sequence ID" value="XM_001032501.1"/>
</dbReference>
<accession>I7LT95</accession>
<feature type="transmembrane region" description="Helical" evidence="1">
    <location>
        <begin position="73"/>
        <end position="92"/>
    </location>
</feature>
<dbReference type="PANTHER" id="PTHR12459:SF15">
    <property type="entry name" value="TRANSMEMBRANE PROTEIN 135"/>
    <property type="match status" value="1"/>
</dbReference>
<dbReference type="HOGENOM" id="CLU_069954_0_0_1"/>
<evidence type="ECO:0000313" key="3">
    <source>
        <dbReference type="Proteomes" id="UP000009168"/>
    </source>
</evidence>
<evidence type="ECO:0000313" key="2">
    <source>
        <dbReference type="EMBL" id="EAR84838.1"/>
    </source>
</evidence>
<protein>
    <submittedName>
        <fullName evidence="2">Transmembrane protein</fullName>
    </submittedName>
</protein>
<dbReference type="InterPro" id="IPR026749">
    <property type="entry name" value="Tmem135"/>
</dbReference>
<keyword evidence="1" id="KW-1133">Transmembrane helix</keyword>
<dbReference type="PANTHER" id="PTHR12459">
    <property type="entry name" value="TRANSMEMBRANE PROTEIN 135-RELATED"/>
    <property type="match status" value="1"/>
</dbReference>
<dbReference type="GeneID" id="7839211"/>
<dbReference type="EMBL" id="GG662620">
    <property type="protein sequence ID" value="EAR84838.1"/>
    <property type="molecule type" value="Genomic_DNA"/>
</dbReference>
<keyword evidence="1" id="KW-0472">Membrane</keyword>
<dbReference type="AlphaFoldDB" id="I7LT95"/>
<dbReference type="InParanoid" id="I7LT95"/>
<reference evidence="3" key="1">
    <citation type="journal article" date="2006" name="PLoS Biol.">
        <title>Macronuclear genome sequence of the ciliate Tetrahymena thermophila, a model eukaryote.</title>
        <authorList>
            <person name="Eisen J.A."/>
            <person name="Coyne R.S."/>
            <person name="Wu M."/>
            <person name="Wu D."/>
            <person name="Thiagarajan M."/>
            <person name="Wortman J.R."/>
            <person name="Badger J.H."/>
            <person name="Ren Q."/>
            <person name="Amedeo P."/>
            <person name="Jones K.M."/>
            <person name="Tallon L.J."/>
            <person name="Delcher A.L."/>
            <person name="Salzberg S.L."/>
            <person name="Silva J.C."/>
            <person name="Haas B.J."/>
            <person name="Majoros W.H."/>
            <person name="Farzad M."/>
            <person name="Carlton J.M."/>
            <person name="Smith R.K. Jr."/>
            <person name="Garg J."/>
            <person name="Pearlman R.E."/>
            <person name="Karrer K.M."/>
            <person name="Sun L."/>
            <person name="Manning G."/>
            <person name="Elde N.C."/>
            <person name="Turkewitz A.P."/>
            <person name="Asai D.J."/>
            <person name="Wilkes D.E."/>
            <person name="Wang Y."/>
            <person name="Cai H."/>
            <person name="Collins K."/>
            <person name="Stewart B.A."/>
            <person name="Lee S.R."/>
            <person name="Wilamowska K."/>
            <person name="Weinberg Z."/>
            <person name="Ruzzo W.L."/>
            <person name="Wloga D."/>
            <person name="Gaertig J."/>
            <person name="Frankel J."/>
            <person name="Tsao C.-C."/>
            <person name="Gorovsky M.A."/>
            <person name="Keeling P.J."/>
            <person name="Waller R.F."/>
            <person name="Patron N.J."/>
            <person name="Cherry J.M."/>
            <person name="Stover N.A."/>
            <person name="Krieger C.J."/>
            <person name="del Toro C."/>
            <person name="Ryder H.F."/>
            <person name="Williamson S.C."/>
            <person name="Barbeau R.A."/>
            <person name="Hamilton E.P."/>
            <person name="Orias E."/>
        </authorList>
    </citation>
    <scope>NUCLEOTIDE SEQUENCE [LARGE SCALE GENOMIC DNA]</scope>
    <source>
        <strain evidence="3">SB210</strain>
    </source>
</reference>
<feature type="transmembrane region" description="Helical" evidence="1">
    <location>
        <begin position="194"/>
        <end position="212"/>
    </location>
</feature>
<organism evidence="2 3">
    <name type="scientific">Tetrahymena thermophila (strain SB210)</name>
    <dbReference type="NCBI Taxonomy" id="312017"/>
    <lineage>
        <taxon>Eukaryota</taxon>
        <taxon>Sar</taxon>
        <taxon>Alveolata</taxon>
        <taxon>Ciliophora</taxon>
        <taxon>Intramacronucleata</taxon>
        <taxon>Oligohymenophorea</taxon>
        <taxon>Hymenostomatida</taxon>
        <taxon>Tetrahymenina</taxon>
        <taxon>Tetrahymenidae</taxon>
        <taxon>Tetrahymena</taxon>
    </lineage>
</organism>
<evidence type="ECO:0000256" key="1">
    <source>
        <dbReference type="SAM" id="Phobius"/>
    </source>
</evidence>
<dbReference type="OrthoDB" id="291792at2759"/>
<dbReference type="Proteomes" id="UP000009168">
    <property type="component" value="Unassembled WGS sequence"/>
</dbReference>
<name>I7LT95_TETTS</name>
<dbReference type="OMA" id="NAIMLVM"/>
<feature type="transmembrane region" description="Helical" evidence="1">
    <location>
        <begin position="143"/>
        <end position="159"/>
    </location>
</feature>
<dbReference type="KEGG" id="tet:TTHERM_00600300"/>
<dbReference type="eggNOG" id="ENOG502SV3R">
    <property type="taxonomic scope" value="Eukaryota"/>
</dbReference>
<keyword evidence="1 2" id="KW-0812">Transmembrane</keyword>
<proteinExistence type="predicted"/>
<gene>
    <name evidence="2" type="ORF">TTHERM_00600300</name>
</gene>